<dbReference type="Proteomes" id="UP000199452">
    <property type="component" value="Unassembled WGS sequence"/>
</dbReference>
<dbReference type="InterPro" id="IPR013815">
    <property type="entry name" value="ATP_grasp_subdomain_1"/>
</dbReference>
<comment type="caution">
    <text evidence="1">Lacks conserved residue(s) required for the propagation of feature annotation.</text>
</comment>
<dbReference type="InterPro" id="IPR002192">
    <property type="entry name" value="PPDK_AMP/ATP-bd"/>
</dbReference>
<accession>A0A1G6HP28</accession>
<evidence type="ECO:0000313" key="4">
    <source>
        <dbReference type="Proteomes" id="UP000199452"/>
    </source>
</evidence>
<evidence type="ECO:0000313" key="3">
    <source>
        <dbReference type="EMBL" id="SDB96029.1"/>
    </source>
</evidence>
<dbReference type="SUPFAM" id="SSF56059">
    <property type="entry name" value="Glutathione synthetase ATP-binding domain-like"/>
    <property type="match status" value="1"/>
</dbReference>
<protein>
    <submittedName>
        <fullName evidence="3">Response regulator receiver domain-containing protein</fullName>
    </submittedName>
</protein>
<dbReference type="EMBL" id="FMYP01000012">
    <property type="protein sequence ID" value="SDB96029.1"/>
    <property type="molecule type" value="Genomic_DNA"/>
</dbReference>
<dbReference type="Gene3D" id="3.30.1490.20">
    <property type="entry name" value="ATP-grasp fold, A domain"/>
    <property type="match status" value="1"/>
</dbReference>
<keyword evidence="4" id="KW-1185">Reference proteome</keyword>
<organism evidence="3 4">
    <name type="scientific">Williamwhitmania taraxaci</name>
    <dbReference type="NCBI Taxonomy" id="1640674"/>
    <lineage>
        <taxon>Bacteria</taxon>
        <taxon>Pseudomonadati</taxon>
        <taxon>Bacteroidota</taxon>
        <taxon>Bacteroidia</taxon>
        <taxon>Bacteroidales</taxon>
        <taxon>Williamwhitmaniaceae</taxon>
        <taxon>Williamwhitmania</taxon>
    </lineage>
</organism>
<feature type="domain" description="Response regulatory" evidence="2">
    <location>
        <begin position="39"/>
        <end position="158"/>
    </location>
</feature>
<name>A0A1G6HP28_9BACT</name>
<dbReference type="SUPFAM" id="SSF52172">
    <property type="entry name" value="CheY-like"/>
    <property type="match status" value="1"/>
</dbReference>
<dbReference type="GO" id="GO:0000160">
    <property type="term" value="P:phosphorelay signal transduction system"/>
    <property type="evidence" value="ECO:0007669"/>
    <property type="project" value="InterPro"/>
</dbReference>
<dbReference type="GO" id="GO:0016301">
    <property type="term" value="F:kinase activity"/>
    <property type="evidence" value="ECO:0007669"/>
    <property type="project" value="InterPro"/>
</dbReference>
<sequence>MAPHSNYFHDVNLDFSDTQFDLLMQKRIHKVLLICSSYDAFMLEEDGRIEELIFNEYVLHNLRYPPSFVRASSATEAIDVLQSEPIDLVISMLNIGEIDTFEMAKMMKSICPQVPIAVLTHFSREVSLKLEKEDLSAVDFVFSWLGNSELLLSIIKLIEDRMNAEHDILEVGVQTIILVEDSIRYYSSYLPHIYKVVLQQSKMSMREALNEQQQMLRMRGRPKILLATNFEEAKELYDKYKDHLLGVISDITYKMAREDTFKVKAGFELCRMVRSDDPHMPFILQSSDKSNSENARELGVGFIYKYSRTLYSELRHFIVSQFAFGDFIFIDPETGQTVGRANNLEAMQAIILTIPDSSLQYHASRNHISKWLFARALFPVAEIFKRITPEDFQDLVQVRQYIHQSISNFRFKAGRGVISKFDRTTYNKYLTFARIGDGSLGGKARGLAFINNILNKHKLFDKYPGILITIPRTVVLSTDIFDEFMESNGLSQLVLDDLSDEEILRRFLDCPLPEKVIPDLQTFIGVVSNPIAVRSSSKLEDSYYQPFAGIYSTYMIPRSCDDKRVFLLLCQAIKSVYASVFYRSSKAYIAATSNVIDEEKMGIVLQEVTGSQHENLFYPTVSGVARSINFYPIGSEKAEHGIASIAYGLGKYIVDGGISLRFSPRFPKKVLQLSTPEMALRDTQKIFFGLDLSPETFVPSTDDGVNLRKMEIADAPEDSVRHVASSYDHQSGVIMDTLSGLGPRVVTFSNILKHKTFPLAEILAELLEIGQREMNNSIEIEFAINLETPKGQPKVFSFLQIRPIVEADQLEEFSWDGVDLSKALVYSESALGNGRIHNIVDFIYVKPESFDAAKSMEIAAEMEELNARFIQLKRNYVLVGPGRWGSSDSWLGIPVKWSQISEARVIVEAGQKNFRVDPSQGTHFFQNLTAFGIGYLTINPFLGDGVFNQDLLDSMPTEYESDQIRWVRFDNPLDIIIDGKKSRGLLLQNTEMEKPSE</sequence>
<dbReference type="OrthoDB" id="9812167at2"/>
<dbReference type="AlphaFoldDB" id="A0A1G6HP28"/>
<gene>
    <name evidence="3" type="ORF">SAMN05216323_101244</name>
</gene>
<dbReference type="PROSITE" id="PS50110">
    <property type="entry name" value="RESPONSE_REGULATORY"/>
    <property type="match status" value="1"/>
</dbReference>
<dbReference type="Gene3D" id="3.40.50.2300">
    <property type="match status" value="1"/>
</dbReference>
<dbReference type="Pfam" id="PF01326">
    <property type="entry name" value="PPDK_N"/>
    <property type="match status" value="1"/>
</dbReference>
<dbReference type="InterPro" id="IPR011006">
    <property type="entry name" value="CheY-like_superfamily"/>
</dbReference>
<evidence type="ECO:0000259" key="2">
    <source>
        <dbReference type="PROSITE" id="PS50110"/>
    </source>
</evidence>
<proteinExistence type="predicted"/>
<dbReference type="GO" id="GO:0005524">
    <property type="term" value="F:ATP binding"/>
    <property type="evidence" value="ECO:0007669"/>
    <property type="project" value="InterPro"/>
</dbReference>
<reference evidence="3 4" key="1">
    <citation type="submission" date="2016-09" db="EMBL/GenBank/DDBJ databases">
        <authorList>
            <person name="Capua I."/>
            <person name="De Benedictis P."/>
            <person name="Joannis T."/>
            <person name="Lombin L.H."/>
            <person name="Cattoli G."/>
        </authorList>
    </citation>
    <scope>NUCLEOTIDE SEQUENCE [LARGE SCALE GENOMIC DNA]</scope>
    <source>
        <strain evidence="3 4">A7P-90m</strain>
    </source>
</reference>
<dbReference type="InterPro" id="IPR001789">
    <property type="entry name" value="Sig_transdc_resp-reg_receiver"/>
</dbReference>
<dbReference type="STRING" id="1640674.SAMN05216323_101244"/>
<evidence type="ECO:0000256" key="1">
    <source>
        <dbReference type="PROSITE-ProRule" id="PRU00169"/>
    </source>
</evidence>
<dbReference type="RefSeq" id="WP_092436484.1">
    <property type="nucleotide sequence ID" value="NZ_FMYP01000012.1"/>
</dbReference>
<dbReference type="CDD" id="cd00156">
    <property type="entry name" value="REC"/>
    <property type="match status" value="1"/>
</dbReference>